<accession>A0A139AUC8</accession>
<dbReference type="InterPro" id="IPR036038">
    <property type="entry name" value="Aminotransferase-like"/>
</dbReference>
<keyword evidence="3" id="KW-1185">Reference proteome</keyword>
<dbReference type="InterPro" id="IPR001544">
    <property type="entry name" value="Aminotrans_IV"/>
</dbReference>
<proteinExistence type="predicted"/>
<dbReference type="PANTHER" id="PTHR11236">
    <property type="entry name" value="AMINOBENZOATE/ANTHRANILATE SYNTHASE"/>
    <property type="match status" value="1"/>
</dbReference>
<dbReference type="SUPFAM" id="SSF56752">
    <property type="entry name" value="D-aminoacid aminotransferase-like PLP-dependent enzymes"/>
    <property type="match status" value="1"/>
</dbReference>
<evidence type="ECO:0000313" key="3">
    <source>
        <dbReference type="Proteomes" id="UP000070544"/>
    </source>
</evidence>
<dbReference type="InterPro" id="IPR043132">
    <property type="entry name" value="BCAT-like_C"/>
</dbReference>
<dbReference type="InterPro" id="IPR005802">
    <property type="entry name" value="ADC_synth_comp_1"/>
</dbReference>
<dbReference type="PRINTS" id="PR00095">
    <property type="entry name" value="ANTSNTHASEI"/>
</dbReference>
<dbReference type="OrthoDB" id="64220at2759"/>
<name>A0A139AUC8_GONPJ</name>
<dbReference type="InterPro" id="IPR015890">
    <property type="entry name" value="Chorismate_C"/>
</dbReference>
<dbReference type="InterPro" id="IPR005801">
    <property type="entry name" value="ADC_synthase"/>
</dbReference>
<dbReference type="STRING" id="1344416.A0A139AUC8"/>
<dbReference type="InterPro" id="IPR043131">
    <property type="entry name" value="BCAT-like_N"/>
</dbReference>
<dbReference type="Pfam" id="PF01063">
    <property type="entry name" value="Aminotran_4"/>
    <property type="match status" value="1"/>
</dbReference>
<dbReference type="GO" id="GO:0046820">
    <property type="term" value="F:4-amino-4-deoxychorismate synthase activity"/>
    <property type="evidence" value="ECO:0007669"/>
    <property type="project" value="TreeGrafter"/>
</dbReference>
<gene>
    <name evidence="2" type="ORF">M427DRAFT_108448</name>
</gene>
<organism evidence="2 3">
    <name type="scientific">Gonapodya prolifera (strain JEL478)</name>
    <name type="common">Monoblepharis prolifera</name>
    <dbReference type="NCBI Taxonomy" id="1344416"/>
    <lineage>
        <taxon>Eukaryota</taxon>
        <taxon>Fungi</taxon>
        <taxon>Fungi incertae sedis</taxon>
        <taxon>Chytridiomycota</taxon>
        <taxon>Chytridiomycota incertae sedis</taxon>
        <taxon>Monoblepharidomycetes</taxon>
        <taxon>Monoblepharidales</taxon>
        <taxon>Gonapodyaceae</taxon>
        <taxon>Gonapodya</taxon>
    </lineage>
</organism>
<protein>
    <submittedName>
        <fullName evidence="2">Para-aminobenzoate synthase, subunit I</fullName>
    </submittedName>
</protein>
<dbReference type="AlphaFoldDB" id="A0A139AUC8"/>
<dbReference type="Gene3D" id="3.60.120.10">
    <property type="entry name" value="Anthranilate synthase"/>
    <property type="match status" value="1"/>
</dbReference>
<dbReference type="InterPro" id="IPR019999">
    <property type="entry name" value="Anth_synth_I-like"/>
</dbReference>
<evidence type="ECO:0000259" key="1">
    <source>
        <dbReference type="Pfam" id="PF00425"/>
    </source>
</evidence>
<dbReference type="SUPFAM" id="SSF56322">
    <property type="entry name" value="ADC synthase"/>
    <property type="match status" value="1"/>
</dbReference>
<evidence type="ECO:0000313" key="2">
    <source>
        <dbReference type="EMBL" id="KXS20309.1"/>
    </source>
</evidence>
<reference evidence="2 3" key="1">
    <citation type="journal article" date="2015" name="Genome Biol. Evol.">
        <title>Phylogenomic analyses indicate that early fungi evolved digesting cell walls of algal ancestors of land plants.</title>
        <authorList>
            <person name="Chang Y."/>
            <person name="Wang S."/>
            <person name="Sekimoto S."/>
            <person name="Aerts A.L."/>
            <person name="Choi C."/>
            <person name="Clum A."/>
            <person name="LaButti K.M."/>
            <person name="Lindquist E.A."/>
            <person name="Yee Ngan C."/>
            <person name="Ohm R.A."/>
            <person name="Salamov A.A."/>
            <person name="Grigoriev I.V."/>
            <person name="Spatafora J.W."/>
            <person name="Berbee M.L."/>
        </authorList>
    </citation>
    <scope>NUCLEOTIDE SEQUENCE [LARGE SCALE GENOMIC DNA]</scope>
    <source>
        <strain evidence="2 3">JEL478</strain>
    </source>
</reference>
<sequence>MEPPPTPTIALPPQSPFAVVFDSFANHWLALSNCRKIWCARMLDDVLPSIEELERCVDAGDGIAAGWVAYEAAPAFDPRLEVHEGGSVPLLWFGLFGKSERVELLGPPDNETSPALEWVKEVTQERYEDSINRVLGYIREGDTYQVNFTFRQRATSVSDPWALFLRLVAAQGKTYGAYIDTGRFVVCSASPELFYKQDGDRIESLPMKGTAARGLTVERDREQARELLASEKEQAENLMITDMVRNDLGRIAVPGTVQVPHLFRVEKYPTLWTMTSTVCAALRPSDTSTLPIFKHTFPPASITGAPKRSTMSIIRELELSPRGVYTGAVGFLAPGRRAQFNVAIRTVVVDKERGEAEYGVGGGITYGSESVLEWAECATKSKVLRTSTAGPFELLETIKWAPEEGFTLMERHLRRMLGTAEYFDVPVTRAGLQEALITAAEGFDVATPRRVRLLVSRKSGAVTVQSFPITTTVQPAVRLAFAVEPIDVSDPFLYHKTTRRSVYDKARARRPGYDDVLLWNCAGEVCESTIANIAVLKDDVWVTPPVRCGLLAGTMRAELLERGELSESVITIHELLHAKIVRLMNSVRGVYEGHVDCTTLPLAHKH</sequence>
<dbReference type="GO" id="GO:0000162">
    <property type="term" value="P:L-tryptophan biosynthetic process"/>
    <property type="evidence" value="ECO:0007669"/>
    <property type="project" value="TreeGrafter"/>
</dbReference>
<dbReference type="GO" id="GO:0009396">
    <property type="term" value="P:folic acid-containing compound biosynthetic process"/>
    <property type="evidence" value="ECO:0007669"/>
    <property type="project" value="InterPro"/>
</dbReference>
<dbReference type="EMBL" id="KQ965736">
    <property type="protein sequence ID" value="KXS20309.1"/>
    <property type="molecule type" value="Genomic_DNA"/>
</dbReference>
<dbReference type="PANTHER" id="PTHR11236:SF50">
    <property type="entry name" value="AMINODEOXYCHORISMATE SYNTHASE COMPONENT 1"/>
    <property type="match status" value="1"/>
</dbReference>
<feature type="domain" description="Chorismate-utilising enzyme C-terminal" evidence="1">
    <location>
        <begin position="124"/>
        <end position="380"/>
    </location>
</feature>
<dbReference type="Pfam" id="PF00425">
    <property type="entry name" value="Chorismate_bind"/>
    <property type="match status" value="1"/>
</dbReference>
<dbReference type="Proteomes" id="UP000070544">
    <property type="component" value="Unassembled WGS sequence"/>
</dbReference>
<dbReference type="Gene3D" id="3.30.470.10">
    <property type="match status" value="1"/>
</dbReference>
<dbReference type="Gene3D" id="3.20.10.10">
    <property type="entry name" value="D-amino Acid Aminotransferase, subunit A, domain 2"/>
    <property type="match status" value="1"/>
</dbReference>
<dbReference type="NCBIfam" id="TIGR00553">
    <property type="entry name" value="pabB"/>
    <property type="match status" value="1"/>
</dbReference>